<feature type="domain" description="S1 motif" evidence="4">
    <location>
        <begin position="293"/>
        <end position="362"/>
    </location>
</feature>
<dbReference type="InterPro" id="IPR035104">
    <property type="entry name" value="Ribosomal_protein_S1-like"/>
</dbReference>
<comment type="caution">
    <text evidence="5">The sequence shown here is derived from an EMBL/GenBank/DDBJ whole genome shotgun (WGS) entry which is preliminary data.</text>
</comment>
<evidence type="ECO:0000259" key="4">
    <source>
        <dbReference type="PROSITE" id="PS50126"/>
    </source>
</evidence>
<dbReference type="Proteomes" id="UP000070467">
    <property type="component" value="Unassembled WGS sequence"/>
</dbReference>
<evidence type="ECO:0000256" key="2">
    <source>
        <dbReference type="ARBA" id="ARBA00022980"/>
    </source>
</evidence>
<dbReference type="SUPFAM" id="SSF50249">
    <property type="entry name" value="Nucleic acid-binding proteins"/>
    <property type="match status" value="4"/>
</dbReference>
<feature type="domain" description="S1 motif" evidence="4">
    <location>
        <begin position="121"/>
        <end position="187"/>
    </location>
</feature>
<dbReference type="InterPro" id="IPR003029">
    <property type="entry name" value="S1_domain"/>
</dbReference>
<dbReference type="RefSeq" id="WP_066129434.1">
    <property type="nucleotide sequence ID" value="NZ_KQ959861.1"/>
</dbReference>
<evidence type="ECO:0000256" key="3">
    <source>
        <dbReference type="ARBA" id="ARBA00023274"/>
    </source>
</evidence>
<feature type="domain" description="S1 motif" evidence="4">
    <location>
        <begin position="208"/>
        <end position="276"/>
    </location>
</feature>
<reference evidence="5 6" key="1">
    <citation type="submission" date="2016-01" db="EMBL/GenBank/DDBJ databases">
        <authorList>
            <person name="Mitreva M."/>
            <person name="Pepin K.H."/>
            <person name="Mihindukulasuriya K.A."/>
            <person name="Fulton R."/>
            <person name="Fronick C."/>
            <person name="O'Laughlin M."/>
            <person name="Miner T."/>
            <person name="Herter B."/>
            <person name="Rosa B.A."/>
            <person name="Cordes M."/>
            <person name="Tomlinson C."/>
            <person name="Wollam A."/>
            <person name="Palsikar V.B."/>
            <person name="Mardis E.R."/>
            <person name="Wilson R.K."/>
        </authorList>
    </citation>
    <scope>NUCLEOTIDE SEQUENCE [LARGE SCALE GENOMIC DNA]</scope>
    <source>
        <strain evidence="5 6">KA00071</strain>
    </source>
</reference>
<keyword evidence="6" id="KW-1185">Reference proteome</keyword>
<keyword evidence="3" id="KW-0687">Ribonucleoprotein</keyword>
<evidence type="ECO:0000256" key="1">
    <source>
        <dbReference type="ARBA" id="ARBA00006767"/>
    </source>
</evidence>
<protein>
    <submittedName>
        <fullName evidence="5">Ribosomal protein S1</fullName>
    </submittedName>
</protein>
<gene>
    <name evidence="5" type="ORF">HMPREF1871_00436</name>
</gene>
<dbReference type="CDD" id="cd05688">
    <property type="entry name" value="S1_RPS1_repeat_ec3"/>
    <property type="match status" value="1"/>
</dbReference>
<dbReference type="PROSITE" id="PS50126">
    <property type="entry name" value="S1"/>
    <property type="match status" value="4"/>
</dbReference>
<dbReference type="Pfam" id="PF00575">
    <property type="entry name" value="S1"/>
    <property type="match status" value="4"/>
</dbReference>
<accession>A0ABR5TPP3</accession>
<evidence type="ECO:0000313" key="6">
    <source>
        <dbReference type="Proteomes" id="UP000070467"/>
    </source>
</evidence>
<keyword evidence="2 5" id="KW-0689">Ribosomal protein</keyword>
<name>A0ABR5TPP3_9BACL</name>
<evidence type="ECO:0000313" key="5">
    <source>
        <dbReference type="EMBL" id="KXB58670.1"/>
    </source>
</evidence>
<proteinExistence type="inferred from homology"/>
<dbReference type="PRINTS" id="PR00681">
    <property type="entry name" value="RIBOSOMALS1"/>
</dbReference>
<comment type="similarity">
    <text evidence="1">Belongs to the bacterial ribosomal protein bS1 family.</text>
</comment>
<dbReference type="EMBL" id="LSDB01000008">
    <property type="protein sequence ID" value="KXB58670.1"/>
    <property type="molecule type" value="Genomic_DNA"/>
</dbReference>
<dbReference type="InterPro" id="IPR012340">
    <property type="entry name" value="NA-bd_OB-fold"/>
</dbReference>
<dbReference type="InterPro" id="IPR050437">
    <property type="entry name" value="Ribos_protein_bS1-like"/>
</dbReference>
<dbReference type="NCBIfam" id="NF005208">
    <property type="entry name" value="PRK06676.1"/>
    <property type="match status" value="1"/>
</dbReference>
<dbReference type="SMART" id="SM00316">
    <property type="entry name" value="S1"/>
    <property type="match status" value="4"/>
</dbReference>
<feature type="domain" description="S1 motif" evidence="4">
    <location>
        <begin position="18"/>
        <end position="96"/>
    </location>
</feature>
<organism evidence="5 6">
    <name type="scientific">Gemelliphila asaccharolytica</name>
    <dbReference type="NCBI Taxonomy" id="502393"/>
    <lineage>
        <taxon>Bacteria</taxon>
        <taxon>Bacillati</taxon>
        <taxon>Bacillota</taxon>
        <taxon>Bacilli</taxon>
        <taxon>Bacillales</taxon>
        <taxon>Gemellaceae</taxon>
        <taxon>Gemelliphila</taxon>
    </lineage>
</organism>
<dbReference type="GO" id="GO:0005840">
    <property type="term" value="C:ribosome"/>
    <property type="evidence" value="ECO:0007669"/>
    <property type="project" value="UniProtKB-KW"/>
</dbReference>
<dbReference type="PANTHER" id="PTHR10724:SF7">
    <property type="entry name" value="SMALL RIBOSOMAL SUBUNIT PROTEIN BS1C"/>
    <property type="match status" value="1"/>
</dbReference>
<dbReference type="PANTHER" id="PTHR10724">
    <property type="entry name" value="30S RIBOSOMAL PROTEIN S1"/>
    <property type="match status" value="1"/>
</dbReference>
<dbReference type="CDD" id="cd04465">
    <property type="entry name" value="S1_RPS1_repeat_ec2_hs2"/>
    <property type="match status" value="1"/>
</dbReference>
<dbReference type="Gene3D" id="2.40.50.140">
    <property type="entry name" value="Nucleic acid-binding proteins"/>
    <property type="match status" value="4"/>
</dbReference>
<sequence>MTTSFEELLNSTEMLKKGDKVTGTVSAIEENKAYVDVSGAQYDCVILKNQISRKFVKNISDFLKIGEEIEAIVTGIRADREKKSEEVPGVIYLSRKAIENQEYKKELDSEWEEIIAKHQNNDLIDATVSSVIKGGLLANIKGIRAFVPASLIDIKFVKNLQNYLNKEYKFKIAEIDRAKGRLILDRKTLLEEEKDKKIKDILNSLNVGDELEGKVIRIANFGAFVNIGDIDGLVHISEISHNRFKKIEDVLKIGDIVKVAVINLDKENNKVALSIKKLLPTPWEIATKEISVGDELEGKVKNITDFGAFVEVMDGVEGLVHISQISYDRVEKIEDVLKRDELVKVKVLDVDFDKKRLSLSIKETKEKPVKKIDKKEDDENSFDTSYLKSENSEFSLADKFKELK</sequence>